<dbReference type="Proteomes" id="UP000286598">
    <property type="component" value="Unassembled WGS sequence"/>
</dbReference>
<dbReference type="EMBL" id="QRNO01000112">
    <property type="protein sequence ID" value="RHK46521.1"/>
    <property type="molecule type" value="Genomic_DNA"/>
</dbReference>
<proteinExistence type="predicted"/>
<dbReference type="AlphaFoldDB" id="A0A415GDG4"/>
<evidence type="ECO:0000313" key="2">
    <source>
        <dbReference type="Proteomes" id="UP000286598"/>
    </source>
</evidence>
<gene>
    <name evidence="1" type="ORF">DW060_13035</name>
</gene>
<evidence type="ECO:0000313" key="1">
    <source>
        <dbReference type="EMBL" id="RHK46521.1"/>
    </source>
</evidence>
<sequence>MENYATELEKLCLECHDDSVTFSLKTKVEGYITEYDFKYLGTLKIKRDNFKVIQRTILSGLLQDALRANVSLRLFLKGKLYGEYTTFTKSHKIKVVSNTLCLYDSETKTKAFFKLKDSIPNNLYFLMRKIQVN</sequence>
<keyword evidence="2" id="KW-1185">Reference proteome</keyword>
<protein>
    <submittedName>
        <fullName evidence="1">Uncharacterized protein</fullName>
    </submittedName>
</protein>
<reference evidence="1 2" key="1">
    <citation type="submission" date="2018-08" db="EMBL/GenBank/DDBJ databases">
        <title>A genome reference for cultivated species of the human gut microbiota.</title>
        <authorList>
            <person name="Zou Y."/>
            <person name="Xue W."/>
            <person name="Luo G."/>
        </authorList>
    </citation>
    <scope>NUCLEOTIDE SEQUENCE [LARGE SCALE GENOMIC DNA]</scope>
    <source>
        <strain evidence="1 2">AF42-9</strain>
    </source>
</reference>
<organism evidence="1 2">
    <name type="scientific">Leyella stercorea</name>
    <dbReference type="NCBI Taxonomy" id="363265"/>
    <lineage>
        <taxon>Bacteria</taxon>
        <taxon>Pseudomonadati</taxon>
        <taxon>Bacteroidota</taxon>
        <taxon>Bacteroidia</taxon>
        <taxon>Bacteroidales</taxon>
        <taxon>Prevotellaceae</taxon>
        <taxon>Leyella</taxon>
    </lineage>
</organism>
<comment type="caution">
    <text evidence="1">The sequence shown here is derived from an EMBL/GenBank/DDBJ whole genome shotgun (WGS) entry which is preliminary data.</text>
</comment>
<accession>A0A415GDG4</accession>
<name>A0A415GDG4_9BACT</name>